<feature type="compositionally biased region" description="Polar residues" evidence="2">
    <location>
        <begin position="901"/>
        <end position="916"/>
    </location>
</feature>
<dbReference type="SUPFAM" id="SSF63748">
    <property type="entry name" value="Tudor/PWWP/MBT"/>
    <property type="match status" value="3"/>
</dbReference>
<feature type="compositionally biased region" description="Basic and acidic residues" evidence="2">
    <location>
        <begin position="673"/>
        <end position="696"/>
    </location>
</feature>
<feature type="region of interest" description="Disordered" evidence="2">
    <location>
        <begin position="899"/>
        <end position="1035"/>
    </location>
</feature>
<sequence>MPPKKKPLEDARKRLQEKLSNVQEQSDFICQFINDLANKASSPAKELLKEKDRKRFFQKYSSVSQELEKCLDCLLLISDSVTAFEEEDILGTGEDIGSSASESSDHPDHEPAASKDSSLEAKSVQASDDTSKDKQTVPVASGSVPKTEKEKQTAKLKESEHEKEESILKRVHQQQRDKDGHEELRRNAKEGVTVPDKLQPSVSQSSLPISDATEPEQKYAIATQATQPSLVSNPQKSQSEQTQLGGAGLNDLSKPSQQSPSLSITSEASKSGEGLNLISLLVDAESAKAQSTQTFSEDALASRSHKNSKRRGSCSSTSTLSDIIQDIKISPREAMVAAGGMSTEVQLASYPFKNGQQLNVIVTEVLSPWEFWIQPVGTQLDMLMEEMCMHYAKLAAAGYKGGLSLPPSVGDFCCAKFTQDDTWYRVLVTAIEESDKGPIVAVLSVDDGNREKLDLSRLRPLEEKFAKLPCQALCCALSGVRPVNPSQPNAPGFKSSIWSEESIAWLKSRVSGVKLSAFPTRVKVGKLVIVDLFVSPPKNRNARSFVSSQSESEGLPQLQYSIAEMMIHIGLAQRIAPSVSDKDSSSRSASSSPLSAASCDSLPRSVSSVSIESSVHDGAVAIGQNCDAPNEKCEKKWTDESANTDTSTCSTSSKDTVLHRAVHVAKKVADDSLEVQDKSMEDKGNSKDDYIKKESPLEQGTDDCSGSEPNLEGENHEKSIDDNDIVRNDVTVLPELLPASGPEESFITELPPMDGPVCLQMLMSHVVSPSEFYVHLVTPDAGLLDVMMDELNKFYDGDPFPDSCAPRNGYQPKVGEYCCARFSEDGRWYRGLVTSSRHTVDEKKGPVSALWDVRVFHVDFGSSEWVSVKDVKPLVTKFLSQPRQVVKCRLANLKPERLEDYSQTTEQNPSPQTNSEVKVVSSAEEKGQLSQEEKPSSFPEPSSKTEPSPSSKSRKRDRRKRKRPPKINLKDQIIRAAGDESYDSSELSELEFFKSREEERRGVKPKERNVSSDKSDKSAFPEKYLLPSPDVSPDKSFPLPVSTQAPAVDDDQWASGAAELLSGLTDENRKLVGYMVPWDPWVYQQLFNPSAGGAMVDITYRKPVLNLDLFDTTGDEDIFVNQVLIDTGIAVFSENSQLQTVTDIIKMKVSQEDLENTALSMEQKGSSPEEPINIDGFVSPTSPTSPLHGWDPMKEDFLSSKNTYAVNPDDLDIAFQGYQDLSRRVCRYFRTRSGCWRGDQCPNLHVKKGEDLHEMVEVFCDNMDSSVTLPDIGTWVAVRVTAVFNPGHFWVQFPYGTEPIEKSIMAARTRHRLNSDSEDEQEKPEEDLTTLMDKMGKFYSRNVCQDPRRILPAAGELCAAKYSKDNKWYRARITSVREDELQVGQQQQQQQQSLFVLTLAQK</sequence>
<dbReference type="PROSITE" id="PS50103">
    <property type="entry name" value="ZF_C3H1"/>
    <property type="match status" value="1"/>
</dbReference>
<dbReference type="PROSITE" id="PS50304">
    <property type="entry name" value="TUDOR"/>
    <property type="match status" value="3"/>
</dbReference>
<feature type="region of interest" description="Disordered" evidence="2">
    <location>
        <begin position="88"/>
        <end position="268"/>
    </location>
</feature>
<gene>
    <name evidence="5" type="ORF">PLOB_00012115</name>
</gene>
<feature type="zinc finger region" description="C3H1-type" evidence="1">
    <location>
        <begin position="1220"/>
        <end position="1248"/>
    </location>
</feature>
<evidence type="ECO:0000259" key="4">
    <source>
        <dbReference type="PROSITE" id="PS50304"/>
    </source>
</evidence>
<feature type="region of interest" description="Disordered" evidence="2">
    <location>
        <begin position="578"/>
        <end position="601"/>
    </location>
</feature>
<feature type="domain" description="C3H1-type" evidence="3">
    <location>
        <begin position="1220"/>
        <end position="1248"/>
    </location>
</feature>
<dbReference type="PANTHER" id="PTHR22948:SF29">
    <property type="entry name" value="FI02030P-RELATED"/>
    <property type="match status" value="1"/>
</dbReference>
<reference evidence="5 6" key="1">
    <citation type="submission" date="2022-05" db="EMBL/GenBank/DDBJ databases">
        <authorList>
            <consortium name="Genoscope - CEA"/>
            <person name="William W."/>
        </authorList>
    </citation>
    <scope>NUCLEOTIDE SEQUENCE [LARGE SCALE GENOMIC DNA]</scope>
</reference>
<evidence type="ECO:0000313" key="5">
    <source>
        <dbReference type="EMBL" id="CAH3171676.1"/>
    </source>
</evidence>
<dbReference type="InterPro" id="IPR000571">
    <property type="entry name" value="Znf_CCCH"/>
</dbReference>
<feature type="compositionally biased region" description="Basic residues" evidence="2">
    <location>
        <begin position="303"/>
        <end position="312"/>
    </location>
</feature>
<feature type="domain" description="Tudor" evidence="4">
    <location>
        <begin position="811"/>
        <end position="881"/>
    </location>
</feature>
<dbReference type="InterPro" id="IPR050621">
    <property type="entry name" value="Tudor_domain_containing"/>
</dbReference>
<organism evidence="5 6">
    <name type="scientific">Porites lobata</name>
    <dbReference type="NCBI Taxonomy" id="104759"/>
    <lineage>
        <taxon>Eukaryota</taxon>
        <taxon>Metazoa</taxon>
        <taxon>Cnidaria</taxon>
        <taxon>Anthozoa</taxon>
        <taxon>Hexacorallia</taxon>
        <taxon>Scleractinia</taxon>
        <taxon>Fungiina</taxon>
        <taxon>Poritidae</taxon>
        <taxon>Porites</taxon>
    </lineage>
</organism>
<keyword evidence="1" id="KW-0479">Metal-binding</keyword>
<feature type="compositionally biased region" description="Basic residues" evidence="2">
    <location>
        <begin position="952"/>
        <end position="965"/>
    </location>
</feature>
<accession>A0ABN8QZV9</accession>
<feature type="compositionally biased region" description="Basic and acidic residues" evidence="2">
    <location>
        <begin position="146"/>
        <end position="189"/>
    </location>
</feature>
<feature type="compositionally biased region" description="Basic and acidic residues" evidence="2">
    <location>
        <begin position="103"/>
        <end position="119"/>
    </location>
</feature>
<feature type="compositionally biased region" description="Low complexity" evidence="2">
    <location>
        <begin position="936"/>
        <end position="951"/>
    </location>
</feature>
<dbReference type="SMART" id="SM00356">
    <property type="entry name" value="ZnF_C3H1"/>
    <property type="match status" value="1"/>
</dbReference>
<protein>
    <recommendedName>
        <fullName evidence="7">Tudor domain-containing protein 1</fullName>
    </recommendedName>
</protein>
<dbReference type="SMART" id="SM00333">
    <property type="entry name" value="TUDOR"/>
    <property type="match status" value="3"/>
</dbReference>
<dbReference type="Gene3D" id="2.30.30.140">
    <property type="match status" value="3"/>
</dbReference>
<dbReference type="InterPro" id="IPR035437">
    <property type="entry name" value="SNase_OB-fold_sf"/>
</dbReference>
<dbReference type="PANTHER" id="PTHR22948">
    <property type="entry name" value="TUDOR DOMAIN CONTAINING PROTEIN"/>
    <property type="match status" value="1"/>
</dbReference>
<evidence type="ECO:0000259" key="3">
    <source>
        <dbReference type="PROSITE" id="PS50103"/>
    </source>
</evidence>
<feature type="compositionally biased region" description="Basic and acidic residues" evidence="2">
    <location>
        <begin position="991"/>
        <end position="1020"/>
    </location>
</feature>
<keyword evidence="6" id="KW-1185">Reference proteome</keyword>
<dbReference type="InterPro" id="IPR002999">
    <property type="entry name" value="Tudor"/>
</dbReference>
<name>A0ABN8QZV9_9CNID</name>
<feature type="compositionally biased region" description="Low complexity" evidence="2">
    <location>
        <begin position="586"/>
        <end position="601"/>
    </location>
</feature>
<feature type="region of interest" description="Disordered" evidence="2">
    <location>
        <begin position="292"/>
        <end position="317"/>
    </location>
</feature>
<keyword evidence="1" id="KW-0863">Zinc-finger</keyword>
<evidence type="ECO:0000256" key="2">
    <source>
        <dbReference type="SAM" id="MobiDB-lite"/>
    </source>
</evidence>
<dbReference type="EMBL" id="CALNXK010000166">
    <property type="protein sequence ID" value="CAH3171676.1"/>
    <property type="molecule type" value="Genomic_DNA"/>
</dbReference>
<dbReference type="Pfam" id="PF00567">
    <property type="entry name" value="TUDOR"/>
    <property type="match status" value="3"/>
</dbReference>
<feature type="compositionally biased region" description="Acidic residues" evidence="2">
    <location>
        <begin position="980"/>
        <end position="989"/>
    </location>
</feature>
<evidence type="ECO:0000313" key="6">
    <source>
        <dbReference type="Proteomes" id="UP001159405"/>
    </source>
</evidence>
<comment type="caution">
    <text evidence="5">The sequence shown here is derived from an EMBL/GenBank/DDBJ whole genome shotgun (WGS) entry which is preliminary data.</text>
</comment>
<keyword evidence="1" id="KW-0862">Zinc</keyword>
<dbReference type="Proteomes" id="UP001159405">
    <property type="component" value="Unassembled WGS sequence"/>
</dbReference>
<dbReference type="Gene3D" id="2.40.50.90">
    <property type="match status" value="1"/>
</dbReference>
<evidence type="ECO:0008006" key="7">
    <source>
        <dbReference type="Google" id="ProtNLM"/>
    </source>
</evidence>
<feature type="region of interest" description="Disordered" evidence="2">
    <location>
        <begin position="673"/>
        <end position="717"/>
    </location>
</feature>
<feature type="compositionally biased region" description="Basic and acidic residues" evidence="2">
    <location>
        <begin position="923"/>
        <end position="935"/>
    </location>
</feature>
<feature type="domain" description="Tudor" evidence="4">
    <location>
        <begin position="1351"/>
        <end position="1402"/>
    </location>
</feature>
<feature type="compositionally biased region" description="Polar residues" evidence="2">
    <location>
        <begin position="223"/>
        <end position="244"/>
    </location>
</feature>
<evidence type="ECO:0000256" key="1">
    <source>
        <dbReference type="PROSITE-ProRule" id="PRU00723"/>
    </source>
</evidence>
<proteinExistence type="predicted"/>
<feature type="compositionally biased region" description="Low complexity" evidence="2">
    <location>
        <begin position="252"/>
        <end position="263"/>
    </location>
</feature>
<feature type="domain" description="Tudor" evidence="4">
    <location>
        <begin position="406"/>
        <end position="468"/>
    </location>
</feature>